<gene>
    <name evidence="4" type="primary">LOC110797972</name>
</gene>
<name>A0ABM3RRQ7_SPIOL</name>
<evidence type="ECO:0000259" key="2">
    <source>
        <dbReference type="Pfam" id="PF10536"/>
    </source>
</evidence>
<feature type="compositionally biased region" description="Low complexity" evidence="1">
    <location>
        <begin position="273"/>
        <end position="288"/>
    </location>
</feature>
<organism evidence="3 4">
    <name type="scientific">Spinacia oleracea</name>
    <name type="common">Spinach</name>
    <dbReference type="NCBI Taxonomy" id="3562"/>
    <lineage>
        <taxon>Eukaryota</taxon>
        <taxon>Viridiplantae</taxon>
        <taxon>Streptophyta</taxon>
        <taxon>Embryophyta</taxon>
        <taxon>Tracheophyta</taxon>
        <taxon>Spermatophyta</taxon>
        <taxon>Magnoliopsida</taxon>
        <taxon>eudicotyledons</taxon>
        <taxon>Gunneridae</taxon>
        <taxon>Pentapetalae</taxon>
        <taxon>Caryophyllales</taxon>
        <taxon>Chenopodiaceae</taxon>
        <taxon>Chenopodioideae</taxon>
        <taxon>Anserineae</taxon>
        <taxon>Spinacia</taxon>
    </lineage>
</organism>
<evidence type="ECO:0000313" key="4">
    <source>
        <dbReference type="RefSeq" id="XP_056698310.1"/>
    </source>
</evidence>
<reference evidence="3" key="1">
    <citation type="journal article" date="2021" name="Nat. Commun.">
        <title>Genomic analyses provide insights into spinach domestication and the genetic basis of agronomic traits.</title>
        <authorList>
            <person name="Cai X."/>
            <person name="Sun X."/>
            <person name="Xu C."/>
            <person name="Sun H."/>
            <person name="Wang X."/>
            <person name="Ge C."/>
            <person name="Zhang Z."/>
            <person name="Wang Q."/>
            <person name="Fei Z."/>
            <person name="Jiao C."/>
            <person name="Wang Q."/>
        </authorList>
    </citation>
    <scope>NUCLEOTIDE SEQUENCE [LARGE SCALE GENOMIC DNA]</scope>
    <source>
        <strain evidence="3">cv. Varoflay</strain>
    </source>
</reference>
<dbReference type="InterPro" id="IPR044824">
    <property type="entry name" value="MAIN-like"/>
</dbReference>
<dbReference type="RefSeq" id="XP_056698310.1">
    <property type="nucleotide sequence ID" value="XM_056842332.1"/>
</dbReference>
<keyword evidence="3" id="KW-1185">Reference proteome</keyword>
<dbReference type="Pfam" id="PF10536">
    <property type="entry name" value="PMD"/>
    <property type="match status" value="2"/>
</dbReference>
<dbReference type="PANTHER" id="PTHR46033">
    <property type="entry name" value="PROTEIN MAIN-LIKE 2"/>
    <property type="match status" value="1"/>
</dbReference>
<sequence>MDTWMKTGGEFEHEAFLTFWLSRYVMPAKAGGVINKNVFQIAILLARGTRISLALAVLASIYKDLRLLKEMIVSLRELGGEDDGSVSELSLSSPLQFLQVWVWERFTTLSPKPNPMTDGLPRIKASWVSVASEVCIDLECYARIVRNSKLVGLCCVEQYLPHRVSMQFGFDQDIPNDLPVTRKIAWDDYNRPIGNVKLYIPSRLFESYVTTRYLKWWNDANCLRKKKKTDASLTTNLCEGSSMPPGFSPKGKRVGDCSKRSRGTLYRPEIVIESSESDGSPDSSSKKSSAGDNVVIQQIKSANKYTGNVSPRKQVITEGGNESKARIRSSVRRPISIHKNETQTTFNATPEFACMDILDRIAGL</sequence>
<reference evidence="4" key="2">
    <citation type="submission" date="2025-08" db="UniProtKB">
        <authorList>
            <consortium name="RefSeq"/>
        </authorList>
    </citation>
    <scope>IDENTIFICATION</scope>
    <source>
        <tissue evidence="4">Leaf</tissue>
    </source>
</reference>
<proteinExistence type="predicted"/>
<dbReference type="Proteomes" id="UP000813463">
    <property type="component" value="Chromosome 4"/>
</dbReference>
<evidence type="ECO:0000313" key="3">
    <source>
        <dbReference type="Proteomes" id="UP000813463"/>
    </source>
</evidence>
<feature type="domain" description="Aminotransferase-like plant mobile" evidence="2">
    <location>
        <begin position="3"/>
        <end position="130"/>
    </location>
</feature>
<dbReference type="InterPro" id="IPR019557">
    <property type="entry name" value="AminoTfrase-like_pln_mobile"/>
</dbReference>
<evidence type="ECO:0000256" key="1">
    <source>
        <dbReference type="SAM" id="MobiDB-lite"/>
    </source>
</evidence>
<feature type="domain" description="Aminotransferase-like plant mobile" evidence="2">
    <location>
        <begin position="139"/>
        <end position="218"/>
    </location>
</feature>
<protein>
    <recommendedName>
        <fullName evidence="2">Aminotransferase-like plant mobile domain-containing protein</fullName>
    </recommendedName>
</protein>
<dbReference type="PANTHER" id="PTHR46033:SF67">
    <property type="entry name" value="AMINOTRANSFERASE-LIKE, PLANT MOBILE DOMAIN FAMILY PROTEIN"/>
    <property type="match status" value="1"/>
</dbReference>
<feature type="region of interest" description="Disordered" evidence="1">
    <location>
        <begin position="268"/>
        <end position="293"/>
    </location>
</feature>
<dbReference type="GeneID" id="110797972"/>
<accession>A0ABM3RRQ7</accession>